<name>A0A0D1YFQ8_9PEZI</name>
<reference evidence="17 18" key="1">
    <citation type="submission" date="2015-01" db="EMBL/GenBank/DDBJ databases">
        <title>The Genome Sequence of Ochroconis gallopava CBS43764.</title>
        <authorList>
            <consortium name="The Broad Institute Genomics Platform"/>
            <person name="Cuomo C."/>
            <person name="de Hoog S."/>
            <person name="Gorbushina A."/>
            <person name="Stielow B."/>
            <person name="Teixiera M."/>
            <person name="Abouelleil A."/>
            <person name="Chapman S.B."/>
            <person name="Priest M."/>
            <person name="Young S.K."/>
            <person name="Wortman J."/>
            <person name="Nusbaum C."/>
            <person name="Birren B."/>
        </authorList>
    </citation>
    <scope>NUCLEOTIDE SEQUENCE [LARGE SCALE GENOMIC DNA]</scope>
    <source>
        <strain evidence="17 18">CBS 43764</strain>
    </source>
</reference>
<feature type="region of interest" description="Disordered" evidence="15">
    <location>
        <begin position="344"/>
        <end position="399"/>
    </location>
</feature>
<dbReference type="FunFam" id="3.30.200.20:FF:000052">
    <property type="entry name" value="Serine/threonine-protein kinase RIO2"/>
    <property type="match status" value="1"/>
</dbReference>
<dbReference type="FunCoup" id="A0A0D1YFQ8">
    <property type="interactions" value="1216"/>
</dbReference>
<evidence type="ECO:0000256" key="3">
    <source>
        <dbReference type="ARBA" id="ARBA00012513"/>
    </source>
</evidence>
<proteinExistence type="inferred from homology"/>
<protein>
    <recommendedName>
        <fullName evidence="13">Serine/threonine-protein kinase RIO2</fullName>
        <ecNumber evidence="3">2.7.11.1</ecNumber>
    </recommendedName>
    <alternativeName>
        <fullName evidence="14">Serine/threonine-protein kinase rio2</fullName>
    </alternativeName>
</protein>
<evidence type="ECO:0000256" key="15">
    <source>
        <dbReference type="SAM" id="MobiDB-lite"/>
    </source>
</evidence>
<evidence type="ECO:0000313" key="17">
    <source>
        <dbReference type="EMBL" id="KIV99571.1"/>
    </source>
</evidence>
<dbReference type="SUPFAM" id="SSF46785">
    <property type="entry name" value="Winged helix' DNA-binding domain"/>
    <property type="match status" value="1"/>
</dbReference>
<dbReference type="EC" id="2.7.11.1" evidence="3"/>
<dbReference type="RefSeq" id="XP_016209441.1">
    <property type="nucleotide sequence ID" value="XM_016362701.1"/>
</dbReference>
<dbReference type="EMBL" id="KN847575">
    <property type="protein sequence ID" value="KIV99571.1"/>
    <property type="molecule type" value="Genomic_DNA"/>
</dbReference>
<evidence type="ECO:0000256" key="14">
    <source>
        <dbReference type="ARBA" id="ARBA00068837"/>
    </source>
</evidence>
<dbReference type="OrthoDB" id="10258631at2759"/>
<dbReference type="GO" id="GO:0005634">
    <property type="term" value="C:nucleus"/>
    <property type="evidence" value="ECO:0007669"/>
    <property type="project" value="TreeGrafter"/>
</dbReference>
<dbReference type="Proteomes" id="UP000053259">
    <property type="component" value="Unassembled WGS sequence"/>
</dbReference>
<gene>
    <name evidence="17" type="ORF">PV09_08749</name>
</gene>
<keyword evidence="10" id="KW-0460">Magnesium</keyword>
<dbReference type="GO" id="GO:0005524">
    <property type="term" value="F:ATP binding"/>
    <property type="evidence" value="ECO:0007669"/>
    <property type="project" value="UniProtKB-KW"/>
</dbReference>
<dbReference type="PANTHER" id="PTHR45852">
    <property type="entry name" value="SER/THR-PROTEIN KINASE RIO2"/>
    <property type="match status" value="1"/>
</dbReference>
<dbReference type="InterPro" id="IPR015285">
    <property type="entry name" value="RIO2_wHTH_N"/>
</dbReference>
<evidence type="ECO:0000256" key="6">
    <source>
        <dbReference type="ARBA" id="ARBA00022723"/>
    </source>
</evidence>
<dbReference type="Gene3D" id="1.10.10.10">
    <property type="entry name" value="Winged helix-like DNA-binding domain superfamily/Winged helix DNA-binding domain"/>
    <property type="match status" value="1"/>
</dbReference>
<dbReference type="SUPFAM" id="SSF56112">
    <property type="entry name" value="Protein kinase-like (PK-like)"/>
    <property type="match status" value="1"/>
</dbReference>
<dbReference type="GO" id="GO:0005829">
    <property type="term" value="C:cytosol"/>
    <property type="evidence" value="ECO:0007669"/>
    <property type="project" value="TreeGrafter"/>
</dbReference>
<dbReference type="AlphaFoldDB" id="A0A0D1YFQ8"/>
<evidence type="ECO:0000256" key="11">
    <source>
        <dbReference type="ARBA" id="ARBA00047899"/>
    </source>
</evidence>
<dbReference type="InterPro" id="IPR036388">
    <property type="entry name" value="WH-like_DNA-bd_sf"/>
</dbReference>
<dbReference type="InterPro" id="IPR030484">
    <property type="entry name" value="Rio2"/>
</dbReference>
<comment type="cofactor">
    <cofactor evidence="1">
        <name>Mg(2+)</name>
        <dbReference type="ChEBI" id="CHEBI:18420"/>
    </cofactor>
</comment>
<dbReference type="Gene3D" id="1.10.510.10">
    <property type="entry name" value="Transferase(Phosphotransferase) domain 1"/>
    <property type="match status" value="1"/>
</dbReference>
<keyword evidence="7" id="KW-0547">Nucleotide-binding</keyword>
<keyword evidence="18" id="KW-1185">Reference proteome</keyword>
<dbReference type="GO" id="GO:0004674">
    <property type="term" value="F:protein serine/threonine kinase activity"/>
    <property type="evidence" value="ECO:0007669"/>
    <property type="project" value="UniProtKB-KW"/>
</dbReference>
<evidence type="ECO:0000313" key="18">
    <source>
        <dbReference type="Proteomes" id="UP000053259"/>
    </source>
</evidence>
<dbReference type="GO" id="GO:0046872">
    <property type="term" value="F:metal ion binding"/>
    <property type="evidence" value="ECO:0007669"/>
    <property type="project" value="UniProtKB-KW"/>
</dbReference>
<comment type="catalytic activity">
    <reaction evidence="12">
        <text>L-seryl-[protein] + ATP = O-phospho-L-seryl-[protein] + ADP + H(+)</text>
        <dbReference type="Rhea" id="RHEA:17989"/>
        <dbReference type="Rhea" id="RHEA-COMP:9863"/>
        <dbReference type="Rhea" id="RHEA-COMP:11604"/>
        <dbReference type="ChEBI" id="CHEBI:15378"/>
        <dbReference type="ChEBI" id="CHEBI:29999"/>
        <dbReference type="ChEBI" id="CHEBI:30616"/>
        <dbReference type="ChEBI" id="CHEBI:83421"/>
        <dbReference type="ChEBI" id="CHEBI:456216"/>
        <dbReference type="EC" id="2.7.11.1"/>
    </reaction>
</comment>
<dbReference type="Gene3D" id="3.30.200.20">
    <property type="entry name" value="Phosphorylase Kinase, domain 1"/>
    <property type="match status" value="1"/>
</dbReference>
<dbReference type="InParanoid" id="A0A0D1YFQ8"/>
<dbReference type="InterPro" id="IPR036390">
    <property type="entry name" value="WH_DNA-bd_sf"/>
</dbReference>
<evidence type="ECO:0000256" key="9">
    <source>
        <dbReference type="ARBA" id="ARBA00022840"/>
    </source>
</evidence>
<sequence>MKLDPKQIRYLTPEDWRVLTAVEQGSRNHLVVPTSLIVTLTNARGGSQISKSISSLAKTNLISRVKNASYDGYRLTYGGLDYLALHAHLKAGTIFSIGNQIGVGKESDIYVVASSSGRRMVLKIHRLGRVSFRTVKNNRDYLRKGGSGSWMYMSTLAARKEWTFMRALRESGFAVPEPVAWNRHTVVMELIDAFPLRQISTVPKPEELYARLLEIIIRLAQHGLIHADFNEFNLLVQEEEIPGTGVQEDGQLPELKLTPVLIDFPQTLSISHPNAEYYFSRDVNCIKTFFERRFHFVSDEPGPFFADAIKGAGIADGVRRLDVEVEASGFSKKMAKDLEKYMEEHGVDGDRGEAPDDEDDEDPEEKHDGDGSSPATDKIEASTAEGNDFSVKQSDEGQSVVDGMTILRLDEEPLPPEPSFDTVSIAGTGVASAANKQRITAAKKAKGWAI</sequence>
<comment type="catalytic activity">
    <reaction evidence="11">
        <text>L-threonyl-[protein] + ATP = O-phospho-L-threonyl-[protein] + ADP + H(+)</text>
        <dbReference type="Rhea" id="RHEA:46608"/>
        <dbReference type="Rhea" id="RHEA-COMP:11060"/>
        <dbReference type="Rhea" id="RHEA-COMP:11605"/>
        <dbReference type="ChEBI" id="CHEBI:15378"/>
        <dbReference type="ChEBI" id="CHEBI:30013"/>
        <dbReference type="ChEBI" id="CHEBI:30616"/>
        <dbReference type="ChEBI" id="CHEBI:61977"/>
        <dbReference type="ChEBI" id="CHEBI:456216"/>
        <dbReference type="EC" id="2.7.11.1"/>
    </reaction>
</comment>
<evidence type="ECO:0000256" key="2">
    <source>
        <dbReference type="ARBA" id="ARBA00009196"/>
    </source>
</evidence>
<dbReference type="HOGENOM" id="CLU_018693_0_0_1"/>
<dbReference type="InterPro" id="IPR011009">
    <property type="entry name" value="Kinase-like_dom_sf"/>
</dbReference>
<evidence type="ECO:0000256" key="10">
    <source>
        <dbReference type="ARBA" id="ARBA00022842"/>
    </source>
</evidence>
<dbReference type="STRING" id="253628.A0A0D1YFQ8"/>
<dbReference type="CDD" id="cd05144">
    <property type="entry name" value="RIO2_C"/>
    <property type="match status" value="1"/>
</dbReference>
<dbReference type="PROSITE" id="PS01245">
    <property type="entry name" value="RIO1"/>
    <property type="match status" value="1"/>
</dbReference>
<evidence type="ECO:0000259" key="16">
    <source>
        <dbReference type="SMART" id="SM00090"/>
    </source>
</evidence>
<evidence type="ECO:0000256" key="1">
    <source>
        <dbReference type="ARBA" id="ARBA00001946"/>
    </source>
</evidence>
<dbReference type="InterPro" id="IPR000687">
    <property type="entry name" value="RIO_kinase"/>
</dbReference>
<feature type="compositionally biased region" description="Basic and acidic residues" evidence="15">
    <location>
        <begin position="344"/>
        <end position="354"/>
    </location>
</feature>
<keyword evidence="5" id="KW-0808">Transferase</keyword>
<dbReference type="GeneID" id="27316722"/>
<accession>A0A0D1YFQ8</accession>
<comment type="similarity">
    <text evidence="2">Belongs to the protein kinase superfamily. RIO-type Ser/Thr kinase family.</text>
</comment>
<evidence type="ECO:0000256" key="8">
    <source>
        <dbReference type="ARBA" id="ARBA00022777"/>
    </source>
</evidence>
<dbReference type="GO" id="GO:0030490">
    <property type="term" value="P:maturation of SSU-rRNA"/>
    <property type="evidence" value="ECO:0007669"/>
    <property type="project" value="TreeGrafter"/>
</dbReference>
<dbReference type="PANTHER" id="PTHR45852:SF1">
    <property type="entry name" value="SERINE_THREONINE-PROTEIN KINASE RIO2"/>
    <property type="match status" value="1"/>
</dbReference>
<evidence type="ECO:0000256" key="7">
    <source>
        <dbReference type="ARBA" id="ARBA00022741"/>
    </source>
</evidence>
<keyword evidence="8" id="KW-0418">Kinase</keyword>
<organism evidence="17 18">
    <name type="scientific">Verruconis gallopava</name>
    <dbReference type="NCBI Taxonomy" id="253628"/>
    <lineage>
        <taxon>Eukaryota</taxon>
        <taxon>Fungi</taxon>
        <taxon>Dikarya</taxon>
        <taxon>Ascomycota</taxon>
        <taxon>Pezizomycotina</taxon>
        <taxon>Dothideomycetes</taxon>
        <taxon>Pleosporomycetidae</taxon>
        <taxon>Venturiales</taxon>
        <taxon>Sympoventuriaceae</taxon>
        <taxon>Verruconis</taxon>
    </lineage>
</organism>
<dbReference type="Pfam" id="PF09202">
    <property type="entry name" value="Rio2_N"/>
    <property type="match status" value="1"/>
</dbReference>
<dbReference type="FunFam" id="1.10.10.10:FF:000053">
    <property type="entry name" value="Serine/threonine-protein kinase RIO2"/>
    <property type="match status" value="1"/>
</dbReference>
<evidence type="ECO:0000256" key="5">
    <source>
        <dbReference type="ARBA" id="ARBA00022679"/>
    </source>
</evidence>
<evidence type="ECO:0000256" key="13">
    <source>
        <dbReference type="ARBA" id="ARBA00068353"/>
    </source>
</evidence>
<evidence type="ECO:0000256" key="12">
    <source>
        <dbReference type="ARBA" id="ARBA00048679"/>
    </source>
</evidence>
<keyword evidence="4" id="KW-0723">Serine/threonine-protein kinase</keyword>
<feature type="domain" description="RIO kinase" evidence="16">
    <location>
        <begin position="66"/>
        <end position="311"/>
    </location>
</feature>
<dbReference type="InterPro" id="IPR018935">
    <property type="entry name" value="RIO_kinase_CS"/>
</dbReference>
<dbReference type="VEuPathDB" id="FungiDB:PV09_08749"/>
<dbReference type="GO" id="GO:0030688">
    <property type="term" value="C:preribosome, small subunit precursor"/>
    <property type="evidence" value="ECO:0007669"/>
    <property type="project" value="TreeGrafter"/>
</dbReference>
<evidence type="ECO:0000256" key="4">
    <source>
        <dbReference type="ARBA" id="ARBA00022527"/>
    </source>
</evidence>
<dbReference type="InterPro" id="IPR018934">
    <property type="entry name" value="RIO_dom"/>
</dbReference>
<keyword evidence="9" id="KW-0067">ATP-binding</keyword>
<dbReference type="Pfam" id="PF01163">
    <property type="entry name" value="RIO1"/>
    <property type="match status" value="2"/>
</dbReference>
<keyword evidence="6" id="KW-0479">Metal-binding</keyword>
<dbReference type="SMART" id="SM00090">
    <property type="entry name" value="RIO"/>
    <property type="match status" value="1"/>
</dbReference>